<dbReference type="InterPro" id="IPR043472">
    <property type="entry name" value="Macro_dom-like"/>
</dbReference>
<dbReference type="Pfam" id="PF10021">
    <property type="entry name" value="PARG_cat_microb"/>
    <property type="match status" value="1"/>
</dbReference>
<reference evidence="2 3" key="1">
    <citation type="submission" date="2024-04" db="EMBL/GenBank/DDBJ databases">
        <title>Tritrichomonas musculus Genome.</title>
        <authorList>
            <person name="Alves-Ferreira E."/>
            <person name="Grigg M."/>
            <person name="Lorenzi H."/>
            <person name="Galac M."/>
        </authorList>
    </citation>
    <scope>NUCLEOTIDE SEQUENCE [LARGE SCALE GENOMIC DNA]</scope>
    <source>
        <strain evidence="2 3">EAF2021</strain>
    </source>
</reference>
<gene>
    <name evidence="2" type="ORF">M9Y10_003792</name>
</gene>
<accession>A0ABR2JQU6</accession>
<evidence type="ECO:0000313" key="2">
    <source>
        <dbReference type="EMBL" id="KAK8881064.1"/>
    </source>
</evidence>
<protein>
    <recommendedName>
        <fullName evidence="1">Microbial-type PARG catalytic domain-containing protein</fullName>
    </recommendedName>
</protein>
<dbReference type="Proteomes" id="UP001470230">
    <property type="component" value="Unassembled WGS sequence"/>
</dbReference>
<keyword evidence="3" id="KW-1185">Reference proteome</keyword>
<dbReference type="EMBL" id="JAPFFF010000010">
    <property type="protein sequence ID" value="KAK8881064.1"/>
    <property type="molecule type" value="Genomic_DNA"/>
</dbReference>
<organism evidence="2 3">
    <name type="scientific">Tritrichomonas musculus</name>
    <dbReference type="NCBI Taxonomy" id="1915356"/>
    <lineage>
        <taxon>Eukaryota</taxon>
        <taxon>Metamonada</taxon>
        <taxon>Parabasalia</taxon>
        <taxon>Tritrichomonadida</taxon>
        <taxon>Tritrichomonadidae</taxon>
        <taxon>Tritrichomonas</taxon>
    </lineage>
</organism>
<sequence>MTFNLIELDEKVLKCRDAPLRDILKSCHQGYYVNNNSEKVPLTDIIYHCLSNTVYFEANHEFTIPPLTTKLEGRIEIRKETTIQATYRMVVKENRTNVCALNFGNAFRPGGNVLSGAKAQEESLCRASALYYSLLQEQASQFYKNHVGKGPTSSNALIYTPDCPAWKGDCGNLDKPYTVSFITSAAVNNNGFVDKQTVKNIQNERIKQIIKCAIAIGVKNFVLGAFGCGMFRNDPVDIAQSFKKYLVDDEMRFYFDSISFSIFDTMTSNNASVFSEVFNIPITPKQSEE</sequence>
<dbReference type="Gene3D" id="3.40.220.10">
    <property type="entry name" value="Leucine Aminopeptidase, subunit E, domain 1"/>
    <property type="match status" value="1"/>
</dbReference>
<dbReference type="PANTHER" id="PTHR35596:SF1">
    <property type="entry name" value="MICROBIAL-TYPE PARG CATALYTIC DOMAIN-CONTAINING PROTEIN"/>
    <property type="match status" value="1"/>
</dbReference>
<name>A0ABR2JQU6_9EUKA</name>
<dbReference type="InterPro" id="IPR012664">
    <property type="entry name" value="CHP02452"/>
</dbReference>
<feature type="domain" description="Microbial-type PARG catalytic" evidence="1">
    <location>
        <begin position="23"/>
        <end position="167"/>
    </location>
</feature>
<evidence type="ECO:0000313" key="3">
    <source>
        <dbReference type="Proteomes" id="UP001470230"/>
    </source>
</evidence>
<proteinExistence type="predicted"/>
<comment type="caution">
    <text evidence="2">The sequence shown here is derived from an EMBL/GenBank/DDBJ whole genome shotgun (WGS) entry which is preliminary data.</text>
</comment>
<dbReference type="InterPro" id="IPR019261">
    <property type="entry name" value="PARG_cat_microbial"/>
</dbReference>
<dbReference type="PIRSF" id="PIRSF014899">
    <property type="entry name" value="UCP014899"/>
    <property type="match status" value="1"/>
</dbReference>
<dbReference type="PANTHER" id="PTHR35596">
    <property type="entry name" value="DUF2263 DOMAIN-CONTAINING PROTEIN"/>
    <property type="match status" value="1"/>
</dbReference>
<evidence type="ECO:0000259" key="1">
    <source>
        <dbReference type="Pfam" id="PF10021"/>
    </source>
</evidence>
<dbReference type="NCBIfam" id="TIGR02452">
    <property type="entry name" value="TIGR02452 family protein"/>
    <property type="match status" value="1"/>
</dbReference>